<keyword evidence="3 5" id="KW-0378">Hydrolase</keyword>
<dbReference type="GO" id="GO:0004252">
    <property type="term" value="F:serine-type endopeptidase activity"/>
    <property type="evidence" value="ECO:0007669"/>
    <property type="project" value="UniProtKB-UniRule"/>
</dbReference>
<name>A0A0P6X4Q6_9CHLR</name>
<dbReference type="InterPro" id="IPR051048">
    <property type="entry name" value="Peptidase_S8/S53_subtilisin"/>
</dbReference>
<dbReference type="Proteomes" id="UP000050514">
    <property type="component" value="Unassembled WGS sequence"/>
</dbReference>
<evidence type="ECO:0000256" key="3">
    <source>
        <dbReference type="ARBA" id="ARBA00022801"/>
    </source>
</evidence>
<dbReference type="PRINTS" id="PR00723">
    <property type="entry name" value="SUBTILISIN"/>
</dbReference>
<dbReference type="Pfam" id="PF00082">
    <property type="entry name" value="Peptidase_S8"/>
    <property type="match status" value="1"/>
</dbReference>
<dbReference type="RefSeq" id="WP_061912783.1">
    <property type="nucleotide sequence ID" value="NZ_DF967971.1"/>
</dbReference>
<reference evidence="7 8" key="1">
    <citation type="submission" date="2015-07" db="EMBL/GenBank/DDBJ databases">
        <title>Draft genome of Bellilinea caldifistulae DSM 17877.</title>
        <authorList>
            <person name="Hemp J."/>
            <person name="Ward L.M."/>
            <person name="Pace L.A."/>
            <person name="Fischer W.W."/>
        </authorList>
    </citation>
    <scope>NUCLEOTIDE SEQUENCE [LARGE SCALE GENOMIC DNA]</scope>
    <source>
        <strain evidence="7 8">GOMI-1</strain>
    </source>
</reference>
<proteinExistence type="inferred from homology"/>
<keyword evidence="2 5" id="KW-0645">Protease</keyword>
<evidence type="ECO:0000256" key="2">
    <source>
        <dbReference type="ARBA" id="ARBA00022670"/>
    </source>
</evidence>
<comment type="similarity">
    <text evidence="1 5">Belongs to the peptidase S8 family.</text>
</comment>
<dbReference type="PROSITE" id="PS51892">
    <property type="entry name" value="SUBTILASE"/>
    <property type="match status" value="1"/>
</dbReference>
<evidence type="ECO:0000256" key="4">
    <source>
        <dbReference type="ARBA" id="ARBA00022825"/>
    </source>
</evidence>
<dbReference type="Pfam" id="PF13620">
    <property type="entry name" value="CarboxypepD_reg"/>
    <property type="match status" value="1"/>
</dbReference>
<dbReference type="InterPro" id="IPR023828">
    <property type="entry name" value="Peptidase_S8_Ser-AS"/>
</dbReference>
<gene>
    <name evidence="7" type="ORF">AC812_05245</name>
</gene>
<dbReference type="PROSITE" id="PS00138">
    <property type="entry name" value="SUBTILASE_SER"/>
    <property type="match status" value="1"/>
</dbReference>
<dbReference type="InterPro" id="IPR000209">
    <property type="entry name" value="Peptidase_S8/S53_dom"/>
</dbReference>
<dbReference type="EMBL" id="LGHJ01000011">
    <property type="protein sequence ID" value="KPL76713.1"/>
    <property type="molecule type" value="Genomic_DNA"/>
</dbReference>
<feature type="active site" description="Charge relay system" evidence="5">
    <location>
        <position position="223"/>
    </location>
</feature>
<dbReference type="STRING" id="360411.AC812_05245"/>
<evidence type="ECO:0000256" key="5">
    <source>
        <dbReference type="PROSITE-ProRule" id="PRU01240"/>
    </source>
</evidence>
<dbReference type="GO" id="GO:0006508">
    <property type="term" value="P:proteolysis"/>
    <property type="evidence" value="ECO:0007669"/>
    <property type="project" value="UniProtKB-KW"/>
</dbReference>
<dbReference type="Gene3D" id="3.40.50.200">
    <property type="entry name" value="Peptidase S8/S53 domain"/>
    <property type="match status" value="1"/>
</dbReference>
<dbReference type="PANTHER" id="PTHR43399:SF4">
    <property type="entry name" value="CELL WALL-ASSOCIATED PROTEASE"/>
    <property type="match status" value="1"/>
</dbReference>
<evidence type="ECO:0000259" key="6">
    <source>
        <dbReference type="Pfam" id="PF00082"/>
    </source>
</evidence>
<feature type="active site" description="Charge relay system" evidence="5">
    <location>
        <position position="51"/>
    </location>
</feature>
<accession>A0A0P6X4Q6</accession>
<dbReference type="AlphaFoldDB" id="A0A0P6X4Q6"/>
<dbReference type="SUPFAM" id="SSF52743">
    <property type="entry name" value="Subtilisin-like"/>
    <property type="match status" value="1"/>
</dbReference>
<dbReference type="InterPro" id="IPR015500">
    <property type="entry name" value="Peptidase_S8_subtilisin-rel"/>
</dbReference>
<dbReference type="InterPro" id="IPR036852">
    <property type="entry name" value="Peptidase_S8/S53_dom_sf"/>
</dbReference>
<feature type="active site" description="Charge relay system" evidence="5">
    <location>
        <position position="7"/>
    </location>
</feature>
<keyword evidence="8" id="KW-1185">Reference proteome</keyword>
<comment type="caution">
    <text evidence="7">The sequence shown here is derived from an EMBL/GenBank/DDBJ whole genome shotgun (WGS) entry which is preliminary data.</text>
</comment>
<evidence type="ECO:0000313" key="7">
    <source>
        <dbReference type="EMBL" id="KPL76713.1"/>
    </source>
</evidence>
<dbReference type="PANTHER" id="PTHR43399">
    <property type="entry name" value="SUBTILISIN-RELATED"/>
    <property type="match status" value="1"/>
</dbReference>
<dbReference type="PATRIC" id="fig|360411.5.peg.149"/>
<protein>
    <recommendedName>
        <fullName evidence="6">Peptidase S8/S53 domain-containing protein</fullName>
    </recommendedName>
</protein>
<sequence length="389" mass="40602">MRVASIDTGAQWDHPALREAYACKDAPSNSACWWDATNVCTGGLPCDDQGHGTHTIGTMIGSDDPTLTHRVGMAPGAQWIACKACSGTSCNGLNLADCADWLLAPGGNPNNRPQVVNNSWGGPGGNLWFTSKVESWRAAGIFPVFSAGNDGQKGCSSLNSPGDYPQSFSVAAHSQSGWIGDFSSRGPSTISGQPYTKPNLTAPGVGILSALPTNQWAYASGTSMAAPHVAGAAALLYSCAPALRGNMTATFELLQQTADPPLYGGSCGTPDGGQSNYTYGYGYLNVLRAGQAVCPIGQVQGNVRSLSSSQPIPNSRVVLNWIGVPRQLIADASGFFQTSAVAQTYQVTASAEGYCSATQQVTIAKDTTTTMNFSLIECPNRLFLPTISR</sequence>
<dbReference type="SUPFAM" id="SSF49464">
    <property type="entry name" value="Carboxypeptidase regulatory domain-like"/>
    <property type="match status" value="1"/>
</dbReference>
<dbReference type="Gene3D" id="2.60.40.1120">
    <property type="entry name" value="Carboxypeptidase-like, regulatory domain"/>
    <property type="match status" value="1"/>
</dbReference>
<organism evidence="7 8">
    <name type="scientific">Bellilinea caldifistulae</name>
    <dbReference type="NCBI Taxonomy" id="360411"/>
    <lineage>
        <taxon>Bacteria</taxon>
        <taxon>Bacillati</taxon>
        <taxon>Chloroflexota</taxon>
        <taxon>Anaerolineae</taxon>
        <taxon>Anaerolineales</taxon>
        <taxon>Anaerolineaceae</taxon>
        <taxon>Bellilinea</taxon>
    </lineage>
</organism>
<evidence type="ECO:0000256" key="1">
    <source>
        <dbReference type="ARBA" id="ARBA00011073"/>
    </source>
</evidence>
<keyword evidence="4 5" id="KW-0720">Serine protease</keyword>
<evidence type="ECO:0000313" key="8">
    <source>
        <dbReference type="Proteomes" id="UP000050514"/>
    </source>
</evidence>
<feature type="domain" description="Peptidase S8/S53" evidence="6">
    <location>
        <begin position="3"/>
        <end position="282"/>
    </location>
</feature>
<dbReference type="InterPro" id="IPR008969">
    <property type="entry name" value="CarboxyPept-like_regulatory"/>
</dbReference>